<comment type="caution">
    <text evidence="1">The sequence shown here is derived from an EMBL/GenBank/DDBJ whole genome shotgun (WGS) entry which is preliminary data.</text>
</comment>
<evidence type="ECO:0000313" key="1">
    <source>
        <dbReference type="EMBL" id="SDF53095.1"/>
    </source>
</evidence>
<dbReference type="EMBL" id="FNCA01000002">
    <property type="protein sequence ID" value="SDF53095.1"/>
    <property type="molecule type" value="Genomic_DNA"/>
</dbReference>
<dbReference type="Proteomes" id="UP000199259">
    <property type="component" value="Unassembled WGS sequence"/>
</dbReference>
<reference evidence="1 2" key="1">
    <citation type="submission" date="2016-10" db="EMBL/GenBank/DDBJ databases">
        <authorList>
            <person name="Varghese N."/>
            <person name="Submissions S."/>
        </authorList>
    </citation>
    <scope>NUCLEOTIDE SEQUENCE [LARGE SCALE GENOMIC DNA]</scope>
    <source>
        <strain evidence="1 2">PL 12/M</strain>
    </source>
</reference>
<dbReference type="OrthoDB" id="109565at2157"/>
<protein>
    <recommendedName>
        <fullName evidence="3">DUF1894 domain-containing protein</fullName>
    </recommendedName>
</protein>
<evidence type="ECO:0000313" key="2">
    <source>
        <dbReference type="Proteomes" id="UP000199259"/>
    </source>
</evidence>
<dbReference type="Pfam" id="PF08979">
    <property type="entry name" value="DUF1894"/>
    <property type="match status" value="1"/>
</dbReference>
<dbReference type="InterPro" id="IPR012031">
    <property type="entry name" value="MTH0776-like"/>
</dbReference>
<evidence type="ECO:0008006" key="3">
    <source>
        <dbReference type="Google" id="ProtNLM"/>
    </source>
</evidence>
<organism evidence="1 2">
    <name type="scientific">Methanolobus vulcani</name>
    <dbReference type="NCBI Taxonomy" id="38026"/>
    <lineage>
        <taxon>Archaea</taxon>
        <taxon>Methanobacteriati</taxon>
        <taxon>Methanobacteriota</taxon>
        <taxon>Stenosarchaea group</taxon>
        <taxon>Methanomicrobia</taxon>
        <taxon>Methanosarcinales</taxon>
        <taxon>Methanosarcinaceae</taxon>
        <taxon>Methanolobus</taxon>
    </lineage>
</organism>
<accession>A0A7Z7FDT4</accession>
<keyword evidence="2" id="KW-1185">Reference proteome</keyword>
<dbReference type="RefSeq" id="WP_091708895.1">
    <property type="nucleotide sequence ID" value="NZ_FNCA01000002.1"/>
</dbReference>
<sequence length="92" mass="10188">MACINDIPFEILIKGATPSQSEKLIQEKSDTVYHVPGGYRLRGVALMGDNIPVGVKGDEVFFQFIKPCFGIFVLRVADAADIAEQLKKDFKK</sequence>
<name>A0A7Z7FDT4_9EURY</name>
<gene>
    <name evidence="1" type="ORF">SAMN04488589_0800</name>
</gene>
<proteinExistence type="predicted"/>
<dbReference type="AlphaFoldDB" id="A0A7Z7FDT4"/>